<sequence length="120" mass="13320">MTVPRLVSRAYNKVTQGEAAGAIEKLIFDQAIPFKLADMGLGYKTHVLWDRLVSNKLRKLLGGNAVAFVINHTMLRVRFCRSKQISVVMDFSVKCPSVKTIVMIDPVADEQQQLAASSAR</sequence>
<proteinExistence type="predicted"/>
<dbReference type="Proteomes" id="UP000441208">
    <property type="component" value="Unassembled WGS sequence"/>
</dbReference>
<evidence type="ECO:0000313" key="2">
    <source>
        <dbReference type="EMBL" id="KAE9097582.1"/>
    </source>
</evidence>
<name>A0A6A3RHX1_9STRA</name>
<evidence type="ECO:0000313" key="1">
    <source>
        <dbReference type="EMBL" id="KAE8932440.1"/>
    </source>
</evidence>
<protein>
    <submittedName>
        <fullName evidence="2">Uncharacterized protein</fullName>
    </submittedName>
</protein>
<reference evidence="3 4" key="1">
    <citation type="submission" date="2018-08" db="EMBL/GenBank/DDBJ databases">
        <title>Genomic investigation of the strawberry pathogen Phytophthora fragariae indicates pathogenicity is determined by transcriptional variation in three key races.</title>
        <authorList>
            <person name="Adams T.M."/>
            <person name="Armitage A.D."/>
            <person name="Sobczyk M.K."/>
            <person name="Bates H.J."/>
            <person name="Dunwell J.M."/>
            <person name="Nellist C.F."/>
            <person name="Harrison R.J."/>
        </authorList>
    </citation>
    <scope>NUCLEOTIDE SEQUENCE [LARGE SCALE GENOMIC DNA]</scope>
    <source>
        <strain evidence="2 4">NOV-71</strain>
        <strain evidence="1 3">NOV-9</strain>
    </source>
</reference>
<evidence type="ECO:0000313" key="3">
    <source>
        <dbReference type="Proteomes" id="UP000429523"/>
    </source>
</evidence>
<organism evidence="2 4">
    <name type="scientific">Phytophthora fragariae</name>
    <dbReference type="NCBI Taxonomy" id="53985"/>
    <lineage>
        <taxon>Eukaryota</taxon>
        <taxon>Sar</taxon>
        <taxon>Stramenopiles</taxon>
        <taxon>Oomycota</taxon>
        <taxon>Peronosporomycetes</taxon>
        <taxon>Peronosporales</taxon>
        <taxon>Peronosporaceae</taxon>
        <taxon>Phytophthora</taxon>
    </lineage>
</organism>
<dbReference type="EMBL" id="QXFZ01001074">
    <property type="protein sequence ID" value="KAE9097582.1"/>
    <property type="molecule type" value="Genomic_DNA"/>
</dbReference>
<dbReference type="AlphaFoldDB" id="A0A6A3RHX1"/>
<evidence type="ECO:0000313" key="4">
    <source>
        <dbReference type="Proteomes" id="UP000441208"/>
    </source>
</evidence>
<dbReference type="EMBL" id="QXGF01001119">
    <property type="protein sequence ID" value="KAE8932440.1"/>
    <property type="molecule type" value="Genomic_DNA"/>
</dbReference>
<accession>A0A6A3RHX1</accession>
<gene>
    <name evidence="2" type="ORF">PF007_g16557</name>
    <name evidence="1" type="ORF">PF009_g17534</name>
</gene>
<comment type="caution">
    <text evidence="2">The sequence shown here is derived from an EMBL/GenBank/DDBJ whole genome shotgun (WGS) entry which is preliminary data.</text>
</comment>
<dbReference type="Proteomes" id="UP000429523">
    <property type="component" value="Unassembled WGS sequence"/>
</dbReference>